<feature type="domain" description="MAM" evidence="2">
    <location>
        <begin position="486"/>
        <end position="678"/>
    </location>
</feature>
<comment type="caution">
    <text evidence="3">The sequence shown here is derived from an EMBL/GenBank/DDBJ whole genome shotgun (WGS) entry which is preliminary data.</text>
</comment>
<sequence length="774" mass="81500">MKIKLLLSLSVLLLLSLNLNAQTGPGGVSNNLSFWLKADAGVIESGGAVSQWNNQGGIGDIRQSNASFRPSLTSNALNFNPSLFFDGNDDVLLTGSGFDSHTQIIVFNPSANISNTSSLEIVLAHSLDVVNSNAGLGTGNLNAVGGSFPVSYFFSSTDVDTSGGGEYVAALNTPGFSTDDPFLSILRQNDFAIGNVNSLEEIRLWGELQTITTIQNQDQYGVFTNEGFSVGRRFGGSFEFRGDVLEVISFGRRITDNELSSIESYLSIKYGLTLNQSTPQDYVNSLGNTIYDSDGALSGFVSNIAGIGKDDASGLNQKQSISTTTNSVQANNIGLVTIGNGTIAATNILNGNDFSVDQSFMLWGNNGASITLNTPITISSQTLNRMSRIWAIQETGTVGTVTLSIPQSTFNNVSPTLIVSSNTTFNGSDTAVSLTDDGNGNFTTTVNFTDGDFFTFAQSDAPVPCTGPSISSYPYTETWNNGIGLWTQDTEDQGNWTLSNINVSGGGTPSGNTGPTGDFTGGEEFFYVEASLNRDPGPGSTVNLISPCIDLTGFENANFSFRYHMFGSDMGDLSVDVSTDNGATWQQLNADGNIVTDTPILSGQQQTGQAQAWSLQNIDLSNYNDQVIQLRFSGTTPPNPPGNTDPSLAPFRSDMSIDQINITADAITAFTPVASCISNLTVDLDNTGNATITASQLDDGNSVGDLSIDISSFDCSNIGTPVTVTLTATDPNDSSNTDTCTTNVIVNDTTDPAIPTLSDVTVGECSGTPATPTT</sequence>
<dbReference type="Pfam" id="PF26628">
    <property type="entry name" value="DUF8202"/>
    <property type="match status" value="1"/>
</dbReference>
<feature type="chain" id="PRO_5045487726" description="MAM domain-containing protein" evidence="1">
    <location>
        <begin position="22"/>
        <end position="774"/>
    </location>
</feature>
<dbReference type="SMART" id="SM00137">
    <property type="entry name" value="MAM"/>
    <property type="match status" value="1"/>
</dbReference>
<dbReference type="InterPro" id="IPR000998">
    <property type="entry name" value="MAM_dom"/>
</dbReference>
<dbReference type="RefSeq" id="WP_407704205.1">
    <property type="nucleotide sequence ID" value="NZ_JAFMPT010000032.1"/>
</dbReference>
<reference evidence="3" key="2">
    <citation type="submission" date="2021-10" db="EMBL/GenBank/DDBJ databases">
        <title>Genome of Winogradskyella sp. E313.</title>
        <authorList>
            <person name="Zhou Y."/>
        </authorList>
    </citation>
    <scope>NUCLEOTIDE SEQUENCE</scope>
    <source>
        <strain evidence="3">E313</strain>
    </source>
</reference>
<name>A0ABS8EQV9_9FLAO</name>
<reference evidence="3" key="1">
    <citation type="submission" date="2021-03" db="EMBL/GenBank/DDBJ databases">
        <authorList>
            <person name="Ping X."/>
        </authorList>
    </citation>
    <scope>NUCLEOTIDE SEQUENCE</scope>
    <source>
        <strain evidence="3">E313</strain>
    </source>
</reference>
<feature type="non-terminal residue" evidence="3">
    <location>
        <position position="774"/>
    </location>
</feature>
<evidence type="ECO:0000259" key="2">
    <source>
        <dbReference type="PROSITE" id="PS50060"/>
    </source>
</evidence>
<dbReference type="EMBL" id="JAFMPT010000032">
    <property type="protein sequence ID" value="MCC1485605.1"/>
    <property type="molecule type" value="Genomic_DNA"/>
</dbReference>
<dbReference type="PROSITE" id="PS50060">
    <property type="entry name" value="MAM_2"/>
    <property type="match status" value="1"/>
</dbReference>
<dbReference type="InterPro" id="IPR051560">
    <property type="entry name" value="MAM_domain-containing"/>
</dbReference>
<keyword evidence="1" id="KW-0732">Signal</keyword>
<evidence type="ECO:0000313" key="4">
    <source>
        <dbReference type="Proteomes" id="UP000778797"/>
    </source>
</evidence>
<evidence type="ECO:0000313" key="3">
    <source>
        <dbReference type="EMBL" id="MCC1485605.1"/>
    </source>
</evidence>
<dbReference type="Proteomes" id="UP000778797">
    <property type="component" value="Unassembled WGS sequence"/>
</dbReference>
<accession>A0ABS8EQV9</accession>
<dbReference type="InterPro" id="IPR013320">
    <property type="entry name" value="ConA-like_dom_sf"/>
</dbReference>
<dbReference type="SUPFAM" id="SSF49899">
    <property type="entry name" value="Concanavalin A-like lectins/glucanases"/>
    <property type="match status" value="1"/>
</dbReference>
<dbReference type="Pfam" id="PF00629">
    <property type="entry name" value="MAM"/>
    <property type="match status" value="1"/>
</dbReference>
<protein>
    <recommendedName>
        <fullName evidence="2">MAM domain-containing protein</fullName>
    </recommendedName>
</protein>
<feature type="signal peptide" evidence="1">
    <location>
        <begin position="1"/>
        <end position="21"/>
    </location>
</feature>
<dbReference type="InterPro" id="IPR058515">
    <property type="entry name" value="DUF8202"/>
</dbReference>
<organism evidence="3 4">
    <name type="scientific">Winogradskyella immobilis</name>
    <dbReference type="NCBI Taxonomy" id="2816852"/>
    <lineage>
        <taxon>Bacteria</taxon>
        <taxon>Pseudomonadati</taxon>
        <taxon>Bacteroidota</taxon>
        <taxon>Flavobacteriia</taxon>
        <taxon>Flavobacteriales</taxon>
        <taxon>Flavobacteriaceae</taxon>
        <taxon>Winogradskyella</taxon>
    </lineage>
</organism>
<evidence type="ECO:0000256" key="1">
    <source>
        <dbReference type="SAM" id="SignalP"/>
    </source>
</evidence>
<dbReference type="Gene3D" id="2.60.120.200">
    <property type="match status" value="1"/>
</dbReference>
<dbReference type="PANTHER" id="PTHR23282:SF101">
    <property type="entry name" value="MAM DOMAIN-CONTAINING PROTEIN"/>
    <property type="match status" value="1"/>
</dbReference>
<dbReference type="PANTHER" id="PTHR23282">
    <property type="entry name" value="APICAL ENDOSOMAL GLYCOPROTEIN PRECURSOR"/>
    <property type="match status" value="1"/>
</dbReference>
<gene>
    <name evidence="3" type="ORF">J1C55_13450</name>
</gene>
<keyword evidence="4" id="KW-1185">Reference proteome</keyword>
<proteinExistence type="predicted"/>